<gene>
    <name evidence="2" type="ORF">METZ01_LOCUS276184</name>
</gene>
<evidence type="ECO:0000259" key="1">
    <source>
        <dbReference type="Pfam" id="PF04981"/>
    </source>
</evidence>
<dbReference type="InterPro" id="IPR007064">
    <property type="entry name" value="Nmd3_N"/>
</dbReference>
<dbReference type="AlphaFoldDB" id="A0A382KFN3"/>
<dbReference type="PANTHER" id="PTHR12746">
    <property type="entry name" value="NONSENSE-MEDIATED MRNA DECAY PROTEIN 3"/>
    <property type="match status" value="1"/>
</dbReference>
<reference evidence="2" key="1">
    <citation type="submission" date="2018-05" db="EMBL/GenBank/DDBJ databases">
        <authorList>
            <person name="Lanie J.A."/>
            <person name="Ng W.-L."/>
            <person name="Kazmierczak K.M."/>
            <person name="Andrzejewski T.M."/>
            <person name="Davidsen T.M."/>
            <person name="Wayne K.J."/>
            <person name="Tettelin H."/>
            <person name="Glass J.I."/>
            <person name="Rusch D."/>
            <person name="Podicherti R."/>
            <person name="Tsui H.-C.T."/>
            <person name="Winkler M.E."/>
        </authorList>
    </citation>
    <scope>NUCLEOTIDE SEQUENCE</scope>
</reference>
<sequence length="253" mass="28572">MDICLKCGGKPPLISQICHKCVRETVVISRLPDVLRMIDCKSCFSLKIPGTWLEFDDVESAVGHFFESSIIWHDNLSKNKCNLSMKQLDPSKFRVNAKTEANYGGIDLKSDLEGVIEIKYQVCQTCSRHAGGYYEAILQIRTKQKSVLDVAVEKVFKDIDSAPAEFFSTENSPVKGGFDFQLSSSERARSLARELMIQFGGHVNETNTLVGRKDGRDLLRHTFGVRLPSFLVGDYLLIQDKVYKVTRLDRRKA</sequence>
<name>A0A382KFN3_9ZZZZ</name>
<accession>A0A382KFN3</accession>
<dbReference type="InterPro" id="IPR039768">
    <property type="entry name" value="Nmd3"/>
</dbReference>
<proteinExistence type="predicted"/>
<dbReference type="GO" id="GO:0005737">
    <property type="term" value="C:cytoplasm"/>
    <property type="evidence" value="ECO:0007669"/>
    <property type="project" value="TreeGrafter"/>
</dbReference>
<dbReference type="PANTHER" id="PTHR12746:SF2">
    <property type="entry name" value="60S RIBOSOMAL EXPORT PROTEIN NMD3"/>
    <property type="match status" value="1"/>
</dbReference>
<protein>
    <recommendedName>
        <fullName evidence="1">Nmd3 N-terminal domain-containing protein</fullName>
    </recommendedName>
</protein>
<feature type="domain" description="Nmd3 N-terminal" evidence="1">
    <location>
        <begin position="4"/>
        <end position="227"/>
    </location>
</feature>
<feature type="non-terminal residue" evidence="2">
    <location>
        <position position="253"/>
    </location>
</feature>
<evidence type="ECO:0000313" key="2">
    <source>
        <dbReference type="EMBL" id="SVC23330.1"/>
    </source>
</evidence>
<dbReference type="EMBL" id="UINC01080417">
    <property type="protein sequence ID" value="SVC23330.1"/>
    <property type="molecule type" value="Genomic_DNA"/>
</dbReference>
<dbReference type="GO" id="GO:0043023">
    <property type="term" value="F:ribosomal large subunit binding"/>
    <property type="evidence" value="ECO:0007669"/>
    <property type="project" value="InterPro"/>
</dbReference>
<dbReference type="Pfam" id="PF04981">
    <property type="entry name" value="NMD3"/>
    <property type="match status" value="1"/>
</dbReference>
<organism evidence="2">
    <name type="scientific">marine metagenome</name>
    <dbReference type="NCBI Taxonomy" id="408172"/>
    <lineage>
        <taxon>unclassified sequences</taxon>
        <taxon>metagenomes</taxon>
        <taxon>ecological metagenomes</taxon>
    </lineage>
</organism>